<keyword evidence="6 12" id="KW-0812">Transmembrane</keyword>
<geneLocation type="mitochondrion" evidence="14"/>
<sequence>MPQMAPMMWCVLFFYFIMLMLILMELVFFESAYKNSIIKNKNCVAKLNWKW</sequence>
<evidence type="ECO:0000256" key="3">
    <source>
        <dbReference type="ARBA" id="ARBA00011291"/>
    </source>
</evidence>
<evidence type="ECO:0000256" key="1">
    <source>
        <dbReference type="ARBA" id="ARBA00004304"/>
    </source>
</evidence>
<dbReference type="InterPro" id="IPR001421">
    <property type="entry name" value="ATP8_metazoa"/>
</dbReference>
<evidence type="ECO:0000256" key="6">
    <source>
        <dbReference type="ARBA" id="ARBA00022692"/>
    </source>
</evidence>
<evidence type="ECO:0000256" key="12">
    <source>
        <dbReference type="RuleBase" id="RU003661"/>
    </source>
</evidence>
<evidence type="ECO:0000256" key="8">
    <source>
        <dbReference type="ARBA" id="ARBA00022989"/>
    </source>
</evidence>
<dbReference type="AlphaFoldDB" id="A0A7T8V713"/>
<evidence type="ECO:0000256" key="10">
    <source>
        <dbReference type="ARBA" id="ARBA00023128"/>
    </source>
</evidence>
<evidence type="ECO:0000256" key="2">
    <source>
        <dbReference type="ARBA" id="ARBA00008892"/>
    </source>
</evidence>
<evidence type="ECO:0000256" key="5">
    <source>
        <dbReference type="ARBA" id="ARBA00022547"/>
    </source>
</evidence>
<keyword evidence="5 12" id="KW-0138">CF(0)</keyword>
<comment type="similarity">
    <text evidence="2 12">Belongs to the ATPase protein 8 family.</text>
</comment>
<dbReference type="GO" id="GO:0031966">
    <property type="term" value="C:mitochondrial membrane"/>
    <property type="evidence" value="ECO:0007669"/>
    <property type="project" value="UniProtKB-SubCell"/>
</dbReference>
<name>A0A7T8V713_9CRUS</name>
<dbReference type="Pfam" id="PF00895">
    <property type="entry name" value="ATP-synt_8"/>
    <property type="match status" value="1"/>
</dbReference>
<evidence type="ECO:0000256" key="7">
    <source>
        <dbReference type="ARBA" id="ARBA00022781"/>
    </source>
</evidence>
<accession>A0A7T8V713</accession>
<organism evidence="14">
    <name type="scientific">Hyalella kochi</name>
    <dbReference type="NCBI Taxonomy" id="2759778"/>
    <lineage>
        <taxon>Eukaryota</taxon>
        <taxon>Metazoa</taxon>
        <taxon>Ecdysozoa</taxon>
        <taxon>Arthropoda</taxon>
        <taxon>Crustacea</taxon>
        <taxon>Multicrustacea</taxon>
        <taxon>Malacostraca</taxon>
        <taxon>Eumalacostraca</taxon>
        <taxon>Peracarida</taxon>
        <taxon>Amphipoda</taxon>
        <taxon>Senticaudata</taxon>
        <taxon>Talitrida</taxon>
        <taxon>Talitroidea</taxon>
        <taxon>Hyalellidae</taxon>
        <taxon>Hyalella</taxon>
    </lineage>
</organism>
<feature type="transmembrane region" description="Helical" evidence="13">
    <location>
        <begin position="6"/>
        <end position="29"/>
    </location>
</feature>
<evidence type="ECO:0000256" key="4">
    <source>
        <dbReference type="ARBA" id="ARBA00022448"/>
    </source>
</evidence>
<dbReference type="GO" id="GO:0015986">
    <property type="term" value="P:proton motive force-driven ATP synthesis"/>
    <property type="evidence" value="ECO:0007669"/>
    <property type="project" value="InterPro"/>
</dbReference>
<dbReference type="GO" id="GO:0015078">
    <property type="term" value="F:proton transmembrane transporter activity"/>
    <property type="evidence" value="ECO:0007669"/>
    <property type="project" value="InterPro"/>
</dbReference>
<evidence type="ECO:0000256" key="9">
    <source>
        <dbReference type="ARBA" id="ARBA00023065"/>
    </source>
</evidence>
<keyword evidence="11 13" id="KW-0472">Membrane</keyword>
<keyword evidence="7 12" id="KW-0375">Hydrogen ion transport</keyword>
<keyword evidence="9 12" id="KW-0406">Ion transport</keyword>
<keyword evidence="4 12" id="KW-0813">Transport</keyword>
<dbReference type="EMBL" id="MT672029">
    <property type="protein sequence ID" value="QQQ88675.1"/>
    <property type="molecule type" value="Genomic_DNA"/>
</dbReference>
<comment type="subunit">
    <text evidence="3">F-type ATPases have 2 components, CF(1) - the catalytic core - and CF(0) - the membrane proton channel.</text>
</comment>
<evidence type="ECO:0000313" key="14">
    <source>
        <dbReference type="EMBL" id="QQQ88675.1"/>
    </source>
</evidence>
<keyword evidence="10 12" id="KW-0496">Mitochondrion</keyword>
<evidence type="ECO:0000256" key="13">
    <source>
        <dbReference type="SAM" id="Phobius"/>
    </source>
</evidence>
<dbReference type="GO" id="GO:0045259">
    <property type="term" value="C:proton-transporting ATP synthase complex"/>
    <property type="evidence" value="ECO:0007669"/>
    <property type="project" value="UniProtKB-KW"/>
</dbReference>
<reference evidence="14" key="1">
    <citation type="submission" date="2020-06" db="EMBL/GenBank/DDBJ databases">
        <title>Phylogenomics of the Hyalella amphipod species-flock in the Andean Altiplano.</title>
        <authorList>
            <person name="Zapelloni F."/>
            <person name="Jurado-Rivera J.A."/>
            <person name="Pons J."/>
            <person name="Jaume D."/>
            <person name="Juan C."/>
        </authorList>
    </citation>
    <scope>NUCLEOTIDE SEQUENCE</scope>
</reference>
<gene>
    <name evidence="14" type="primary">atp8</name>
</gene>
<protein>
    <recommendedName>
        <fullName evidence="12">ATP synthase complex subunit 8</fullName>
    </recommendedName>
</protein>
<comment type="subcellular location">
    <subcellularLocation>
        <location evidence="1 12">Mitochondrion membrane</location>
        <topology evidence="1 12">Single-pass membrane protein</topology>
    </subcellularLocation>
</comment>
<evidence type="ECO:0000256" key="11">
    <source>
        <dbReference type="ARBA" id="ARBA00023136"/>
    </source>
</evidence>
<proteinExistence type="inferred from homology"/>
<keyword evidence="8 13" id="KW-1133">Transmembrane helix</keyword>